<evidence type="ECO:0000313" key="2">
    <source>
        <dbReference type="EMBL" id="PSL46231.1"/>
    </source>
</evidence>
<reference evidence="2 3" key="1">
    <citation type="submission" date="2018-03" db="EMBL/GenBank/DDBJ databases">
        <title>Genomic Encyclopedia of Archaeal and Bacterial Type Strains, Phase II (KMG-II): from individual species to whole genera.</title>
        <authorList>
            <person name="Goeker M."/>
        </authorList>
    </citation>
    <scope>NUCLEOTIDE SEQUENCE [LARGE SCALE GENOMIC DNA]</scope>
    <source>
        <strain evidence="2 3">DSM 24859</strain>
    </source>
</reference>
<dbReference type="Pfam" id="PF01882">
    <property type="entry name" value="DUF58"/>
    <property type="match status" value="1"/>
</dbReference>
<dbReference type="InterPro" id="IPR036465">
    <property type="entry name" value="vWFA_dom_sf"/>
</dbReference>
<evidence type="ECO:0000313" key="3">
    <source>
        <dbReference type="Proteomes" id="UP000240971"/>
    </source>
</evidence>
<dbReference type="PANTHER" id="PTHR33608">
    <property type="entry name" value="BLL2464 PROTEIN"/>
    <property type="match status" value="1"/>
</dbReference>
<protein>
    <submittedName>
        <fullName evidence="2">Uncharacterized protein DUF58</fullName>
    </submittedName>
</protein>
<accession>A0A2P8HJ34</accession>
<evidence type="ECO:0000259" key="1">
    <source>
        <dbReference type="Pfam" id="PF01882"/>
    </source>
</evidence>
<gene>
    <name evidence="2" type="ORF">CLV51_103207</name>
</gene>
<sequence length="295" mass="33974">MSRLLDPKTLLAIKDLPLAAKTAVDGFMAGMHASKVKGAGLEFSQYRSYQPGDDLRWLDWKMYARSDRYYIRESEMETSIDIRLLIDASNSMLHAEDGIVKMEYARYLAASLGYLSHLQGDATGLAVLHHGDLFSMAPRREAQHMARFYYQLEQINPGGKFTEPIHYRNLFTGAHTRQLLIFITDYYEQNKEITTLLETLSALGHEIIVFHIAGKNEGSGNFKGYDAVEDLETGELVVLDNTTNPEDYTKKFEQYTTALRTQLLEKRIYYRQLLLQEPLDTALRDFLNQRNKLRR</sequence>
<dbReference type="Proteomes" id="UP000240971">
    <property type="component" value="Unassembled WGS sequence"/>
</dbReference>
<feature type="domain" description="DUF58" evidence="1">
    <location>
        <begin position="45"/>
        <end position="252"/>
    </location>
</feature>
<comment type="caution">
    <text evidence="2">The sequence shown here is derived from an EMBL/GenBank/DDBJ whole genome shotgun (WGS) entry which is preliminary data.</text>
</comment>
<organism evidence="2 3">
    <name type="scientific">Chitinophaga niastensis</name>
    <dbReference type="NCBI Taxonomy" id="536980"/>
    <lineage>
        <taxon>Bacteria</taxon>
        <taxon>Pseudomonadati</taxon>
        <taxon>Bacteroidota</taxon>
        <taxon>Chitinophagia</taxon>
        <taxon>Chitinophagales</taxon>
        <taxon>Chitinophagaceae</taxon>
        <taxon>Chitinophaga</taxon>
    </lineage>
</organism>
<dbReference type="PANTHER" id="PTHR33608:SF7">
    <property type="entry name" value="DUF58 DOMAIN-CONTAINING PROTEIN"/>
    <property type="match status" value="1"/>
</dbReference>
<dbReference type="SUPFAM" id="SSF53300">
    <property type="entry name" value="vWA-like"/>
    <property type="match status" value="1"/>
</dbReference>
<dbReference type="InterPro" id="IPR002881">
    <property type="entry name" value="DUF58"/>
</dbReference>
<proteinExistence type="predicted"/>
<name>A0A2P8HJ34_CHINA</name>
<dbReference type="AlphaFoldDB" id="A0A2P8HJ34"/>
<keyword evidence="3" id="KW-1185">Reference proteome</keyword>
<dbReference type="EMBL" id="PYAW01000003">
    <property type="protein sequence ID" value="PSL46231.1"/>
    <property type="molecule type" value="Genomic_DNA"/>
</dbReference>